<evidence type="ECO:0000313" key="2">
    <source>
        <dbReference type="EMBL" id="GAA4264339.1"/>
    </source>
</evidence>
<proteinExistence type="predicted"/>
<sequence length="100" mass="10506">MNIVGPIAGFCCGLLVFGGAGTLAMNYRGFAVTFARRAEQSARSVGIGQQRPPHPMDEHDRVLFARIMGGVFALIGILMMATVIGGVLGLLDVSYGEPVP</sequence>
<protein>
    <submittedName>
        <fullName evidence="2">Uncharacterized protein</fullName>
    </submittedName>
</protein>
<accession>A0ABP8DX84</accession>
<feature type="transmembrane region" description="Helical" evidence="1">
    <location>
        <begin position="63"/>
        <end position="91"/>
    </location>
</feature>
<dbReference type="Proteomes" id="UP001500620">
    <property type="component" value="Unassembled WGS sequence"/>
</dbReference>
<keyword evidence="1" id="KW-1133">Transmembrane helix</keyword>
<keyword evidence="1" id="KW-0812">Transmembrane</keyword>
<reference evidence="3" key="1">
    <citation type="journal article" date="2019" name="Int. J. Syst. Evol. Microbiol.">
        <title>The Global Catalogue of Microorganisms (GCM) 10K type strain sequencing project: providing services to taxonomists for standard genome sequencing and annotation.</title>
        <authorList>
            <consortium name="The Broad Institute Genomics Platform"/>
            <consortium name="The Broad Institute Genome Sequencing Center for Infectious Disease"/>
            <person name="Wu L."/>
            <person name="Ma J."/>
        </authorList>
    </citation>
    <scope>NUCLEOTIDE SEQUENCE [LARGE SCALE GENOMIC DNA]</scope>
    <source>
        <strain evidence="3">JCM 17441</strain>
    </source>
</reference>
<evidence type="ECO:0000313" key="3">
    <source>
        <dbReference type="Proteomes" id="UP001500620"/>
    </source>
</evidence>
<name>A0ABP8DX84_9ACTN</name>
<dbReference type="EMBL" id="BAABAT010000151">
    <property type="protein sequence ID" value="GAA4264339.1"/>
    <property type="molecule type" value="Genomic_DNA"/>
</dbReference>
<comment type="caution">
    <text evidence="2">The sequence shown here is derived from an EMBL/GenBank/DDBJ whole genome shotgun (WGS) entry which is preliminary data.</text>
</comment>
<feature type="transmembrane region" description="Helical" evidence="1">
    <location>
        <begin position="6"/>
        <end position="27"/>
    </location>
</feature>
<keyword evidence="1" id="KW-0472">Membrane</keyword>
<keyword evidence="3" id="KW-1185">Reference proteome</keyword>
<dbReference type="RefSeq" id="WP_380137600.1">
    <property type="nucleotide sequence ID" value="NZ_JBHTFY010000001.1"/>
</dbReference>
<organism evidence="2 3">
    <name type="scientific">Dactylosporangium darangshiense</name>
    <dbReference type="NCBI Taxonomy" id="579108"/>
    <lineage>
        <taxon>Bacteria</taxon>
        <taxon>Bacillati</taxon>
        <taxon>Actinomycetota</taxon>
        <taxon>Actinomycetes</taxon>
        <taxon>Micromonosporales</taxon>
        <taxon>Micromonosporaceae</taxon>
        <taxon>Dactylosporangium</taxon>
    </lineage>
</organism>
<evidence type="ECO:0000256" key="1">
    <source>
        <dbReference type="SAM" id="Phobius"/>
    </source>
</evidence>
<gene>
    <name evidence="2" type="ORF">GCM10022255_117070</name>
</gene>